<dbReference type="InterPro" id="IPR001387">
    <property type="entry name" value="Cro/C1-type_HTH"/>
</dbReference>
<dbReference type="Proteomes" id="UP000078459">
    <property type="component" value="Unassembled WGS sequence"/>
</dbReference>
<keyword evidence="3" id="KW-1185">Reference proteome</keyword>
<gene>
    <name evidence="2" type="ORF">A5893_15600</name>
</gene>
<dbReference type="SMART" id="SM00530">
    <property type="entry name" value="HTH_XRE"/>
    <property type="match status" value="1"/>
</dbReference>
<protein>
    <recommendedName>
        <fullName evidence="1">HTH cro/C1-type domain-containing protein</fullName>
    </recommendedName>
</protein>
<accession>A0A179DBZ9</accession>
<dbReference type="RefSeq" id="WP_068823614.1">
    <property type="nucleotide sequence ID" value="NZ_LWHJ01000031.1"/>
</dbReference>
<dbReference type="AlphaFoldDB" id="A0A179DBZ9"/>
<dbReference type="Pfam" id="PF01381">
    <property type="entry name" value="HTH_3"/>
    <property type="match status" value="1"/>
</dbReference>
<organism evidence="2 3">
    <name type="scientific">Pedobacter psychrophilus</name>
    <dbReference type="NCBI Taxonomy" id="1826909"/>
    <lineage>
        <taxon>Bacteria</taxon>
        <taxon>Pseudomonadati</taxon>
        <taxon>Bacteroidota</taxon>
        <taxon>Sphingobacteriia</taxon>
        <taxon>Sphingobacteriales</taxon>
        <taxon>Sphingobacteriaceae</taxon>
        <taxon>Pedobacter</taxon>
    </lineage>
</organism>
<dbReference type="EMBL" id="LWHJ01000031">
    <property type="protein sequence ID" value="OAQ38220.1"/>
    <property type="molecule type" value="Genomic_DNA"/>
</dbReference>
<proteinExistence type="predicted"/>
<dbReference type="STRING" id="1826909.A5893_15600"/>
<evidence type="ECO:0000313" key="2">
    <source>
        <dbReference type="EMBL" id="OAQ38220.1"/>
    </source>
</evidence>
<dbReference type="Gene3D" id="1.10.260.40">
    <property type="entry name" value="lambda repressor-like DNA-binding domains"/>
    <property type="match status" value="1"/>
</dbReference>
<dbReference type="OrthoDB" id="1446758at2"/>
<name>A0A179DBZ9_9SPHI</name>
<comment type="caution">
    <text evidence="2">The sequence shown here is derived from an EMBL/GenBank/DDBJ whole genome shotgun (WGS) entry which is preliminary data.</text>
</comment>
<dbReference type="InterPro" id="IPR010982">
    <property type="entry name" value="Lambda_DNA-bd_dom_sf"/>
</dbReference>
<feature type="domain" description="HTH cro/C1-type" evidence="1">
    <location>
        <begin position="9"/>
        <end position="63"/>
    </location>
</feature>
<dbReference type="PROSITE" id="PS50943">
    <property type="entry name" value="HTH_CROC1"/>
    <property type="match status" value="1"/>
</dbReference>
<reference evidence="2 3" key="2">
    <citation type="submission" date="2016-06" db="EMBL/GenBank/DDBJ databases">
        <title>Pedobacter psychrophilus sp. nov., isolated from Antarctic fragmentary rock.</title>
        <authorList>
            <person name="Svec P."/>
        </authorList>
    </citation>
    <scope>NUCLEOTIDE SEQUENCE [LARGE SCALE GENOMIC DNA]</scope>
    <source>
        <strain evidence="2 3">CCM 8644</strain>
    </source>
</reference>
<dbReference type="SUPFAM" id="SSF47413">
    <property type="entry name" value="lambda repressor-like DNA-binding domains"/>
    <property type="match status" value="1"/>
</dbReference>
<reference evidence="2 3" key="1">
    <citation type="submission" date="2016-04" db="EMBL/GenBank/DDBJ databases">
        <authorList>
            <person name="Evans L.H."/>
            <person name="Alamgir A."/>
            <person name="Owens N."/>
            <person name="Weber N.D."/>
            <person name="Virtaneva K."/>
            <person name="Barbian K."/>
            <person name="Babar A."/>
            <person name="Rosenke K."/>
        </authorList>
    </citation>
    <scope>NUCLEOTIDE SEQUENCE [LARGE SCALE GENOMIC DNA]</scope>
    <source>
        <strain evidence="2 3">CCM 8644</strain>
    </source>
</reference>
<sequence length="131" mass="15477">MKYNIGSKIKNIRIKKNLQQGQFAAMLNLSQSAYSKLENNHSYFTFEQIIHLAYITEAALYEFFPDDLAELQQINFRMQMQDYYNEIQSLKKEVSYQKDLNVELMERNKTLAKLLIEKTVFTPPPQSLSRI</sequence>
<dbReference type="GO" id="GO:0003677">
    <property type="term" value="F:DNA binding"/>
    <property type="evidence" value="ECO:0007669"/>
    <property type="project" value="InterPro"/>
</dbReference>
<dbReference type="CDD" id="cd00093">
    <property type="entry name" value="HTH_XRE"/>
    <property type="match status" value="1"/>
</dbReference>
<evidence type="ECO:0000259" key="1">
    <source>
        <dbReference type="PROSITE" id="PS50943"/>
    </source>
</evidence>
<evidence type="ECO:0000313" key="3">
    <source>
        <dbReference type="Proteomes" id="UP000078459"/>
    </source>
</evidence>